<evidence type="ECO:0000313" key="2">
    <source>
        <dbReference type="EMBL" id="AOJ11045.1"/>
    </source>
</evidence>
<evidence type="ECO:0000313" key="3">
    <source>
        <dbReference type="Proteomes" id="UP000067711"/>
    </source>
</evidence>
<sequence>MTLIDSTDDMLMIRTYGRAMDDLQRKLFDNASITFVSAPVAPETGGIESVGERFGAIGFAIAAPFLAGWIASIPFHRWQRAADAPTR</sequence>
<accession>A0A1B4G541</accession>
<keyword evidence="1" id="KW-1133">Transmembrane helix</keyword>
<dbReference type="Proteomes" id="UP000067711">
    <property type="component" value="Chromosome 1"/>
</dbReference>
<feature type="transmembrane region" description="Helical" evidence="1">
    <location>
        <begin position="54"/>
        <end position="71"/>
    </location>
</feature>
<protein>
    <submittedName>
        <fullName evidence="2">Uncharacterized protein</fullName>
    </submittedName>
</protein>
<proteinExistence type="predicted"/>
<keyword evidence="1" id="KW-0472">Membrane</keyword>
<gene>
    <name evidence="2" type="ORF">WS71_28410</name>
</gene>
<dbReference type="AlphaFoldDB" id="A0A1B4G541"/>
<evidence type="ECO:0000256" key="1">
    <source>
        <dbReference type="SAM" id="Phobius"/>
    </source>
</evidence>
<name>A0A1B4G541_9BURK</name>
<keyword evidence="1" id="KW-0812">Transmembrane</keyword>
<reference evidence="2 3" key="1">
    <citation type="submission" date="2015-12" db="EMBL/GenBank/DDBJ databases">
        <title>Diversity of Burkholderia near neighbor genomes.</title>
        <authorList>
            <person name="Sahl J."/>
            <person name="Wagner D."/>
            <person name="Keim P."/>
        </authorList>
    </citation>
    <scope>NUCLEOTIDE SEQUENCE [LARGE SCALE GENOMIC DNA]</scope>
    <source>
        <strain evidence="2 3">BDU8</strain>
    </source>
</reference>
<dbReference type="EMBL" id="CP013389">
    <property type="protein sequence ID" value="AOJ11045.1"/>
    <property type="molecule type" value="Genomic_DNA"/>
</dbReference>
<organism evidence="2 3">
    <name type="scientific">Burkholderia mayonis</name>
    <dbReference type="NCBI Taxonomy" id="1385591"/>
    <lineage>
        <taxon>Bacteria</taxon>
        <taxon>Pseudomonadati</taxon>
        <taxon>Pseudomonadota</taxon>
        <taxon>Betaproteobacteria</taxon>
        <taxon>Burkholderiales</taxon>
        <taxon>Burkholderiaceae</taxon>
        <taxon>Burkholderia</taxon>
        <taxon>pseudomallei group</taxon>
    </lineage>
</organism>